<organism evidence="2 3">
    <name type="scientific">Tessaracoccus rhinocerotis</name>
    <dbReference type="NCBI Taxonomy" id="1689449"/>
    <lineage>
        <taxon>Bacteria</taxon>
        <taxon>Bacillati</taxon>
        <taxon>Actinomycetota</taxon>
        <taxon>Actinomycetes</taxon>
        <taxon>Propionibacteriales</taxon>
        <taxon>Propionibacteriaceae</taxon>
        <taxon>Tessaracoccus</taxon>
    </lineage>
</organism>
<evidence type="ECO:0000313" key="3">
    <source>
        <dbReference type="Proteomes" id="UP000317638"/>
    </source>
</evidence>
<proteinExistence type="predicted"/>
<dbReference type="AlphaFoldDB" id="A0A553K493"/>
<dbReference type="OrthoDB" id="120660at2"/>
<reference evidence="2 3" key="1">
    <citation type="submission" date="2019-07" db="EMBL/GenBank/DDBJ databases">
        <authorList>
            <person name="Zhou L.-Y."/>
        </authorList>
    </citation>
    <scope>NUCLEOTIDE SEQUENCE [LARGE SCALE GENOMIC DNA]</scope>
    <source>
        <strain evidence="2 3">YIM 101269</strain>
    </source>
</reference>
<comment type="caution">
    <text evidence="2">The sequence shown here is derived from an EMBL/GenBank/DDBJ whole genome shotgun (WGS) entry which is preliminary data.</text>
</comment>
<dbReference type="EMBL" id="VKKG01000001">
    <property type="protein sequence ID" value="TRY19530.1"/>
    <property type="molecule type" value="Genomic_DNA"/>
</dbReference>
<sequence>MRVVYVMDEPHRKGFAYGTWCCRHRLSWGLSTRSATPPRTRPFGTPRTIFTQPPRLGGEMVDPPMSRRA</sequence>
<name>A0A553K493_9ACTN</name>
<gene>
    <name evidence="2" type="ORF">FOJ82_01100</name>
</gene>
<protein>
    <submittedName>
        <fullName evidence="2">Uncharacterized protein</fullName>
    </submittedName>
</protein>
<dbReference type="Proteomes" id="UP000317638">
    <property type="component" value="Unassembled WGS sequence"/>
</dbReference>
<keyword evidence="3" id="KW-1185">Reference proteome</keyword>
<accession>A0A553K493</accession>
<feature type="compositionally biased region" description="Low complexity" evidence="1">
    <location>
        <begin position="36"/>
        <end position="48"/>
    </location>
</feature>
<feature type="region of interest" description="Disordered" evidence="1">
    <location>
        <begin position="31"/>
        <end position="69"/>
    </location>
</feature>
<evidence type="ECO:0000313" key="2">
    <source>
        <dbReference type="EMBL" id="TRY19530.1"/>
    </source>
</evidence>
<evidence type="ECO:0000256" key="1">
    <source>
        <dbReference type="SAM" id="MobiDB-lite"/>
    </source>
</evidence>